<dbReference type="Proteomes" id="UP001597512">
    <property type="component" value="Unassembled WGS sequence"/>
</dbReference>
<comment type="caution">
    <text evidence="3">The sequence shown here is derived from an EMBL/GenBank/DDBJ whole genome shotgun (WGS) entry which is preliminary data.</text>
</comment>
<feature type="non-terminal residue" evidence="3">
    <location>
        <position position="56"/>
    </location>
</feature>
<dbReference type="EMBL" id="JBHUOM010000038">
    <property type="protein sequence ID" value="MFD2937572.1"/>
    <property type="molecule type" value="Genomic_DNA"/>
</dbReference>
<keyword evidence="1" id="KW-0597">Phosphoprotein</keyword>
<evidence type="ECO:0000313" key="3">
    <source>
        <dbReference type="EMBL" id="MFD2937572.1"/>
    </source>
</evidence>
<protein>
    <submittedName>
        <fullName evidence="3">Response regulator transcription factor</fullName>
    </submittedName>
</protein>
<dbReference type="Pfam" id="PF00072">
    <property type="entry name" value="Response_reg"/>
    <property type="match status" value="1"/>
</dbReference>
<name>A0ABW6ASZ7_9BACT</name>
<dbReference type="SUPFAM" id="SSF52172">
    <property type="entry name" value="CheY-like"/>
    <property type="match status" value="1"/>
</dbReference>
<dbReference type="InterPro" id="IPR001789">
    <property type="entry name" value="Sig_transdc_resp-reg_receiver"/>
</dbReference>
<accession>A0ABW6ASZ7</accession>
<evidence type="ECO:0000256" key="1">
    <source>
        <dbReference type="PROSITE-ProRule" id="PRU00169"/>
    </source>
</evidence>
<gene>
    <name evidence="3" type="ORF">ACFS25_27620</name>
</gene>
<dbReference type="PROSITE" id="PS50110">
    <property type="entry name" value="RESPONSE_REGULATORY"/>
    <property type="match status" value="1"/>
</dbReference>
<sequence length="56" mass="6082">MATQLLLIEDDAQIRHNVTELLSLSGFQVATADSGREGITQALLVPPDLILCDIMM</sequence>
<organism evidence="3 4">
    <name type="scientific">Spirosoma flavum</name>
    <dbReference type="NCBI Taxonomy" id="2048557"/>
    <lineage>
        <taxon>Bacteria</taxon>
        <taxon>Pseudomonadati</taxon>
        <taxon>Bacteroidota</taxon>
        <taxon>Cytophagia</taxon>
        <taxon>Cytophagales</taxon>
        <taxon>Cytophagaceae</taxon>
        <taxon>Spirosoma</taxon>
    </lineage>
</organism>
<evidence type="ECO:0000259" key="2">
    <source>
        <dbReference type="PROSITE" id="PS50110"/>
    </source>
</evidence>
<proteinExistence type="predicted"/>
<dbReference type="Gene3D" id="3.40.50.2300">
    <property type="match status" value="1"/>
</dbReference>
<dbReference type="InterPro" id="IPR011006">
    <property type="entry name" value="CheY-like_superfamily"/>
</dbReference>
<keyword evidence="4" id="KW-1185">Reference proteome</keyword>
<feature type="modified residue" description="4-aspartylphosphate" evidence="1">
    <location>
        <position position="53"/>
    </location>
</feature>
<feature type="domain" description="Response regulatory" evidence="2">
    <location>
        <begin position="4"/>
        <end position="56"/>
    </location>
</feature>
<reference evidence="4" key="1">
    <citation type="journal article" date="2019" name="Int. J. Syst. Evol. Microbiol.">
        <title>The Global Catalogue of Microorganisms (GCM) 10K type strain sequencing project: providing services to taxonomists for standard genome sequencing and annotation.</title>
        <authorList>
            <consortium name="The Broad Institute Genomics Platform"/>
            <consortium name="The Broad Institute Genome Sequencing Center for Infectious Disease"/>
            <person name="Wu L."/>
            <person name="Ma J."/>
        </authorList>
    </citation>
    <scope>NUCLEOTIDE SEQUENCE [LARGE SCALE GENOMIC DNA]</scope>
    <source>
        <strain evidence="4">KCTC 52490</strain>
    </source>
</reference>
<dbReference type="RefSeq" id="WP_381507791.1">
    <property type="nucleotide sequence ID" value="NZ_JBHUOM010000038.1"/>
</dbReference>
<evidence type="ECO:0000313" key="4">
    <source>
        <dbReference type="Proteomes" id="UP001597512"/>
    </source>
</evidence>